<dbReference type="CDD" id="cd10918">
    <property type="entry name" value="CE4_NodB_like_5s_6s"/>
    <property type="match status" value="1"/>
</dbReference>
<gene>
    <name evidence="4" type="ORF">OHU27_29545</name>
</gene>
<evidence type="ECO:0000259" key="3">
    <source>
        <dbReference type="PROSITE" id="PS51677"/>
    </source>
</evidence>
<organism evidence="4 5">
    <name type="scientific">Streptomyces nigra</name>
    <dbReference type="NCBI Taxonomy" id="1827580"/>
    <lineage>
        <taxon>Bacteria</taxon>
        <taxon>Bacillati</taxon>
        <taxon>Actinomycetota</taxon>
        <taxon>Actinomycetes</taxon>
        <taxon>Kitasatosporales</taxon>
        <taxon>Streptomycetaceae</taxon>
        <taxon>Streptomyces</taxon>
    </lineage>
</organism>
<dbReference type="PANTHER" id="PTHR34216:SF3">
    <property type="entry name" value="POLY-BETA-1,6-N-ACETYL-D-GLUCOSAMINE N-DEACETYLASE"/>
    <property type="match status" value="1"/>
</dbReference>
<dbReference type="SUPFAM" id="SSF88713">
    <property type="entry name" value="Glycoside hydrolase/deacetylase"/>
    <property type="match status" value="1"/>
</dbReference>
<dbReference type="Gene3D" id="3.20.20.370">
    <property type="entry name" value="Glycoside hydrolase/deacetylase"/>
    <property type="match status" value="1"/>
</dbReference>
<dbReference type="InterPro" id="IPR051398">
    <property type="entry name" value="Polysacch_Deacetylase"/>
</dbReference>
<dbReference type="Proteomes" id="UP001622690">
    <property type="component" value="Chromosome"/>
</dbReference>
<dbReference type="RefSeq" id="WP_381853015.1">
    <property type="nucleotide sequence ID" value="NZ_CP108125.1"/>
</dbReference>
<evidence type="ECO:0000256" key="2">
    <source>
        <dbReference type="ARBA" id="ARBA00022729"/>
    </source>
</evidence>
<dbReference type="Pfam" id="PF01522">
    <property type="entry name" value="Polysacc_deac_1"/>
    <property type="match status" value="1"/>
</dbReference>
<protein>
    <submittedName>
        <fullName evidence="4">Polysaccharide deacetylase family protein</fullName>
    </submittedName>
</protein>
<evidence type="ECO:0000313" key="4">
    <source>
        <dbReference type="EMBL" id="WTO86349.1"/>
    </source>
</evidence>
<keyword evidence="5" id="KW-1185">Reference proteome</keyword>
<comment type="subcellular location">
    <subcellularLocation>
        <location evidence="1">Secreted</location>
    </subcellularLocation>
</comment>
<reference evidence="4 5" key="1">
    <citation type="submission" date="2022-10" db="EMBL/GenBank/DDBJ databases">
        <title>The complete genomes of actinobacterial strains from the NBC collection.</title>
        <authorList>
            <person name="Joergensen T.S."/>
            <person name="Alvarez Arevalo M."/>
            <person name="Sterndorff E.B."/>
            <person name="Faurdal D."/>
            <person name="Vuksanovic O."/>
            <person name="Mourched A.-S."/>
            <person name="Charusanti P."/>
            <person name="Shaw S."/>
            <person name="Blin K."/>
            <person name="Weber T."/>
        </authorList>
    </citation>
    <scope>NUCLEOTIDE SEQUENCE [LARGE SCALE GENOMIC DNA]</scope>
    <source>
        <strain evidence="4 5">NBC_00206</strain>
    </source>
</reference>
<sequence>MTDSVPILMYHAVTDAPAAVIRALSVTPAAFAGQMDVLSERGFTPVTTARLAEAWRGGRALPRRPVLITFDDGYRGVHRHALPVLRHHGFRAGVFVTTGWLRGRHEIRGAALDTMLDWDEVSELVAAGIEIGAHSHTHPQLDQLPDDRVSYEVKRCKEIIADRTGCSPTSFAYPYGYSDRRVRRAVRGAGFTQSLAVGNALADPSQGPFALRRMTVGWGTGLEEFTRLVEGRSVGRAFAVDRTLTKGYALVRGTRRIARRAVEAGVRA</sequence>
<name>A0ABZ1J239_9ACTN</name>
<dbReference type="InterPro" id="IPR011330">
    <property type="entry name" value="Glyco_hydro/deAcase_b/a-brl"/>
</dbReference>
<dbReference type="EMBL" id="CP108125">
    <property type="protein sequence ID" value="WTO86349.1"/>
    <property type="molecule type" value="Genomic_DNA"/>
</dbReference>
<keyword evidence="2" id="KW-0732">Signal</keyword>
<evidence type="ECO:0000256" key="1">
    <source>
        <dbReference type="ARBA" id="ARBA00004613"/>
    </source>
</evidence>
<dbReference type="PROSITE" id="PS51677">
    <property type="entry name" value="NODB"/>
    <property type="match status" value="1"/>
</dbReference>
<accession>A0ABZ1J239</accession>
<evidence type="ECO:0000313" key="5">
    <source>
        <dbReference type="Proteomes" id="UP001622690"/>
    </source>
</evidence>
<proteinExistence type="predicted"/>
<dbReference type="InterPro" id="IPR002509">
    <property type="entry name" value="NODB_dom"/>
</dbReference>
<dbReference type="PANTHER" id="PTHR34216">
    <property type="match status" value="1"/>
</dbReference>
<feature type="domain" description="NodB homology" evidence="3">
    <location>
        <begin position="64"/>
        <end position="268"/>
    </location>
</feature>